<feature type="domain" description="Malonyl-CoA decarboxylase C-terminal" evidence="1">
    <location>
        <begin position="180"/>
        <end position="445"/>
    </location>
</feature>
<dbReference type="InterPro" id="IPR038917">
    <property type="entry name" value="Malonyl_CoA_deC"/>
</dbReference>
<reference evidence="3" key="2">
    <citation type="journal article" date="2008" name="Genome Biol.">
        <title>Improved genome assembly and evidence-based global gene model set for the chordate Ciona intestinalis: new insight into intron and operon populations.</title>
        <authorList>
            <person name="Satou Y."/>
            <person name="Mineta K."/>
            <person name="Ogasawara M."/>
            <person name="Sasakura Y."/>
            <person name="Shoguchi E."/>
            <person name="Ueno K."/>
            <person name="Yamada L."/>
            <person name="Matsumoto J."/>
            <person name="Wasserscheid J."/>
            <person name="Dewar K."/>
            <person name="Wiley G.B."/>
            <person name="Macmil S.L."/>
            <person name="Roe B.A."/>
            <person name="Zeller R.W."/>
            <person name="Hastings K.E."/>
            <person name="Lemaire P."/>
            <person name="Lindquist E."/>
            <person name="Endo T."/>
            <person name="Hotta K."/>
            <person name="Inaba K."/>
        </authorList>
    </citation>
    <scope>NUCLEOTIDE SEQUENCE [LARGE SCALE GENOMIC DNA]</scope>
    <source>
        <strain evidence="3">wild type</strain>
    </source>
</reference>
<dbReference type="Gene3D" id="1.20.140.90">
    <property type="entry name" value="Malonyl-CoA decarboxylase, oligemerization domain"/>
    <property type="match status" value="1"/>
</dbReference>
<dbReference type="InterPro" id="IPR007956">
    <property type="entry name" value="Malonyl_CoA_deC_C"/>
</dbReference>
<reference evidence="4" key="1">
    <citation type="journal article" date="2002" name="Science">
        <title>The draft genome of Ciona intestinalis: insights into chordate and vertebrate origins.</title>
        <authorList>
            <person name="Dehal P."/>
            <person name="Satou Y."/>
            <person name="Campbell R.K."/>
            <person name="Chapman J."/>
            <person name="Degnan B."/>
            <person name="De Tomaso A."/>
            <person name="Davidson B."/>
            <person name="Di Gregorio A."/>
            <person name="Gelpke M."/>
            <person name="Goodstein D.M."/>
            <person name="Harafuji N."/>
            <person name="Hastings K.E."/>
            <person name="Ho I."/>
            <person name="Hotta K."/>
            <person name="Huang W."/>
            <person name="Kawashima T."/>
            <person name="Lemaire P."/>
            <person name="Martinez D."/>
            <person name="Meinertzhagen I.A."/>
            <person name="Necula S."/>
            <person name="Nonaka M."/>
            <person name="Putnam N."/>
            <person name="Rash S."/>
            <person name="Saiga H."/>
            <person name="Satake M."/>
            <person name="Terry A."/>
            <person name="Yamada L."/>
            <person name="Wang H.G."/>
            <person name="Awazu S."/>
            <person name="Azumi K."/>
            <person name="Boore J."/>
            <person name="Branno M."/>
            <person name="Chin-Bow S."/>
            <person name="DeSantis R."/>
            <person name="Doyle S."/>
            <person name="Francino P."/>
            <person name="Keys D.N."/>
            <person name="Haga S."/>
            <person name="Hayashi H."/>
            <person name="Hino K."/>
            <person name="Imai K.S."/>
            <person name="Inaba K."/>
            <person name="Kano S."/>
            <person name="Kobayashi K."/>
            <person name="Kobayashi M."/>
            <person name="Lee B.I."/>
            <person name="Makabe K.W."/>
            <person name="Manohar C."/>
            <person name="Matassi G."/>
            <person name="Medina M."/>
            <person name="Mochizuki Y."/>
            <person name="Mount S."/>
            <person name="Morishita T."/>
            <person name="Miura S."/>
            <person name="Nakayama A."/>
            <person name="Nishizaka S."/>
            <person name="Nomoto H."/>
            <person name="Ohta F."/>
            <person name="Oishi K."/>
            <person name="Rigoutsos I."/>
            <person name="Sano M."/>
            <person name="Sasaki A."/>
            <person name="Sasakura Y."/>
            <person name="Shoguchi E."/>
            <person name="Shin-i T."/>
            <person name="Spagnuolo A."/>
            <person name="Stainier D."/>
            <person name="Suzuki M.M."/>
            <person name="Tassy O."/>
            <person name="Takatori N."/>
            <person name="Tokuoka M."/>
            <person name="Yagi K."/>
            <person name="Yoshizaki F."/>
            <person name="Wada S."/>
            <person name="Zhang C."/>
            <person name="Hyatt P.D."/>
            <person name="Larimer F."/>
            <person name="Detter C."/>
            <person name="Doggett N."/>
            <person name="Glavina T."/>
            <person name="Hawkins T."/>
            <person name="Richardson P."/>
            <person name="Lucas S."/>
            <person name="Kohara Y."/>
            <person name="Levine M."/>
            <person name="Satoh N."/>
            <person name="Rokhsar D.S."/>
        </authorList>
    </citation>
    <scope>NUCLEOTIDE SEQUENCE [LARGE SCALE GENOMIC DNA]</scope>
</reference>
<dbReference type="OMA" id="PIDWSTP"/>
<accession>H2XY83</accession>
<evidence type="ECO:0000259" key="1">
    <source>
        <dbReference type="Pfam" id="PF05292"/>
    </source>
</evidence>
<dbReference type="GO" id="GO:2001294">
    <property type="term" value="P:malonyl-CoA catabolic process"/>
    <property type="evidence" value="ECO:0000318"/>
    <property type="project" value="GO_Central"/>
</dbReference>
<dbReference type="GeneTree" id="ENSGT00390000005410"/>
<dbReference type="STRING" id="7719.ENSCINP00000034617"/>
<feature type="domain" description="Malonyl-CoA decarboxylase N-terminal" evidence="2">
    <location>
        <begin position="103"/>
        <end position="177"/>
    </location>
</feature>
<dbReference type="FunCoup" id="H2XY83">
    <property type="interactions" value="157"/>
</dbReference>
<dbReference type="GO" id="GO:0005759">
    <property type="term" value="C:mitochondrial matrix"/>
    <property type="evidence" value="ECO:0000318"/>
    <property type="project" value="GO_Central"/>
</dbReference>
<dbReference type="GO" id="GO:0006085">
    <property type="term" value="P:acetyl-CoA biosynthetic process"/>
    <property type="evidence" value="ECO:0000318"/>
    <property type="project" value="GO_Central"/>
</dbReference>
<dbReference type="GO" id="GO:0006633">
    <property type="term" value="P:fatty acid biosynthetic process"/>
    <property type="evidence" value="ECO:0000318"/>
    <property type="project" value="GO_Central"/>
</dbReference>
<dbReference type="GO" id="GO:0050080">
    <property type="term" value="F:malonyl-CoA decarboxylase activity"/>
    <property type="evidence" value="ECO:0000318"/>
    <property type="project" value="GO_Central"/>
</dbReference>
<dbReference type="Gene3D" id="3.40.630.150">
    <property type="entry name" value="Malonyl-CoA decarboxylase, catalytic domain"/>
    <property type="match status" value="1"/>
</dbReference>
<reference evidence="3" key="4">
    <citation type="submission" date="2025-09" db="UniProtKB">
        <authorList>
            <consortium name="Ensembl"/>
        </authorList>
    </citation>
    <scope>IDENTIFICATION</scope>
</reference>
<dbReference type="PANTHER" id="PTHR28641">
    <property type="match status" value="1"/>
</dbReference>
<dbReference type="Ensembl" id="ENSCINT00000031211.1">
    <property type="protein sequence ID" value="ENSCINP00000034617.1"/>
    <property type="gene ID" value="ENSCING00000021867.1"/>
</dbReference>
<dbReference type="InterPro" id="IPR035372">
    <property type="entry name" value="MCD_N"/>
</dbReference>
<dbReference type="Pfam" id="PF05292">
    <property type="entry name" value="MCD"/>
    <property type="match status" value="1"/>
</dbReference>
<evidence type="ECO:0000259" key="2">
    <source>
        <dbReference type="Pfam" id="PF17408"/>
    </source>
</evidence>
<dbReference type="EMBL" id="EAAA01002131">
    <property type="status" value="NOT_ANNOTATED_CDS"/>
    <property type="molecule type" value="Genomic_DNA"/>
</dbReference>
<keyword evidence="4" id="KW-1185">Reference proteome</keyword>
<organism evidence="3 4">
    <name type="scientific">Ciona intestinalis</name>
    <name type="common">Transparent sea squirt</name>
    <name type="synonym">Ascidia intestinalis</name>
    <dbReference type="NCBI Taxonomy" id="7719"/>
    <lineage>
        <taxon>Eukaryota</taxon>
        <taxon>Metazoa</taxon>
        <taxon>Chordata</taxon>
        <taxon>Tunicata</taxon>
        <taxon>Ascidiacea</taxon>
        <taxon>Phlebobranchia</taxon>
        <taxon>Cionidae</taxon>
        <taxon>Ciona</taxon>
    </lineage>
</organism>
<dbReference type="Pfam" id="PF17408">
    <property type="entry name" value="MCD_N"/>
    <property type="match status" value="1"/>
</dbReference>
<dbReference type="InterPro" id="IPR038351">
    <property type="entry name" value="MCD_N_sf"/>
</dbReference>
<dbReference type="PANTHER" id="PTHR28641:SF1">
    <property type="entry name" value="MALONYL-COA DECARBOXYLASE, MITOCHONDRIAL"/>
    <property type="match status" value="1"/>
</dbReference>
<evidence type="ECO:0000313" key="3">
    <source>
        <dbReference type="Ensembl" id="ENSCINP00000034617.1"/>
    </source>
</evidence>
<dbReference type="Proteomes" id="UP000008144">
    <property type="component" value="Chromosome 5"/>
</dbReference>
<protein>
    <recommendedName>
        <fullName evidence="5">Malonyl-CoA decarboxylase</fullName>
    </recommendedName>
</protein>
<dbReference type="InterPro" id="IPR042303">
    <property type="entry name" value="Malonyl_CoA_deC_C_sf"/>
</dbReference>
<proteinExistence type="predicted"/>
<reference evidence="3" key="3">
    <citation type="submission" date="2025-08" db="UniProtKB">
        <authorList>
            <consortium name="Ensembl"/>
        </authorList>
    </citation>
    <scope>IDENTIFICATION</scope>
</reference>
<evidence type="ECO:0008006" key="5">
    <source>
        <dbReference type="Google" id="ProtNLM"/>
    </source>
</evidence>
<dbReference type="GO" id="GO:0005782">
    <property type="term" value="C:peroxisomal matrix"/>
    <property type="evidence" value="ECO:0000318"/>
    <property type="project" value="GO_Central"/>
</dbReference>
<evidence type="ECO:0000313" key="4">
    <source>
        <dbReference type="Proteomes" id="UP000008144"/>
    </source>
</evidence>
<sequence length="445" mass="51399">MVGRYRYSSIVNQSRALSTPAKQYEVLSHIEQVMTTFEDHKIHKFQSFLVSDDALVQICDAYFQLELNERAAVLSWLCAKYGVQHNELLETCEILQKCINKRKDATLLLAESRMRLQLEPLYNQIFKLIGRLDNGVKHLVDIRHDVETIAKSKAANIDVEQFQNLSNHLKVILSLWFSVGLLQLKRITWETPADILEKVGRNELVHQIRSWLDLKHRLGPDRRCYAFFHSSMQREPLVMLHVALTDTISSDITSIVDYSNKQVKSNEQPTTAIFYSISSTQNGLQGIDFGIHLIRKVVEEISKEFSTVNQFSSLSPIPQFRSWFMTQLKLTAKSKSEHELLLPSEVKELSAILNVSNDSVYNSVWTILQDKAWKIDDNLHKLLKVILVRACAHYLHNVKHRGFAFDPVANFHFRNGAMLWRINYNADPSIKGYEASFGLMVNYRY</sequence>
<dbReference type="InParanoid" id="H2XY83"/>
<dbReference type="AlphaFoldDB" id="H2XY83"/>
<name>H2XY83_CIOIN</name>
<dbReference type="HOGENOM" id="CLU_023433_3_0_1"/>
<dbReference type="FunFam" id="3.40.630.150:FF:000001">
    <property type="entry name" value="Malonyl-CoA decarboxylase, mitochondrial"/>
    <property type="match status" value="1"/>
</dbReference>